<organism evidence="1 2">
    <name type="scientific">Dubosiella muris</name>
    <dbReference type="NCBI Taxonomy" id="3038133"/>
    <lineage>
        <taxon>Bacteria</taxon>
        <taxon>Bacillati</taxon>
        <taxon>Bacillota</taxon>
        <taxon>Erysipelotrichia</taxon>
        <taxon>Erysipelotrichales</taxon>
        <taxon>Erysipelotrichaceae</taxon>
        <taxon>Dubosiella</taxon>
    </lineage>
</organism>
<name>A0AC61RA52_9FIRM</name>
<evidence type="ECO:0000313" key="1">
    <source>
        <dbReference type="EMBL" id="TGY66914.1"/>
    </source>
</evidence>
<comment type="caution">
    <text evidence="1">The sequence shown here is derived from an EMBL/GenBank/DDBJ whole genome shotgun (WGS) entry which is preliminary data.</text>
</comment>
<protein>
    <submittedName>
        <fullName evidence="1">23S rRNA (Uracil(1939)-C(5))-methyltransferase RlmD</fullName>
        <ecNumber evidence="1">2.1.1.190</ecNumber>
    </submittedName>
</protein>
<accession>A0AC61RA52</accession>
<keyword evidence="1" id="KW-0808">Transferase</keyword>
<gene>
    <name evidence="1" type="primary">rlmD</name>
    <name evidence="1" type="ORF">E5336_02200</name>
</gene>
<keyword evidence="2" id="KW-1185">Reference proteome</keyword>
<dbReference type="EMBL" id="SRYG01000003">
    <property type="protein sequence ID" value="TGY66914.1"/>
    <property type="molecule type" value="Genomic_DNA"/>
</dbReference>
<proteinExistence type="predicted"/>
<reference evidence="1" key="1">
    <citation type="submission" date="2019-04" db="EMBL/GenBank/DDBJ databases">
        <title>Microbes associate with the intestines of laboratory mice.</title>
        <authorList>
            <person name="Navarre W."/>
            <person name="Wong E."/>
            <person name="Huang K."/>
            <person name="Tropini C."/>
            <person name="Ng K."/>
            <person name="Yu B."/>
        </authorList>
    </citation>
    <scope>NUCLEOTIDE SEQUENCE</scope>
    <source>
        <strain evidence="1">NM09_H32</strain>
    </source>
</reference>
<sequence>MKLKIKKWGINGEGIAYYKKKPVFVMGALPDEVVDAEVVEDRDRYLLAETKKVLEASPRRRKPMCGIWKECGGCPLMHVDYKGQVRMKEASLKEALKKYAGYTGPILPVLKNPDVLAYRNACKLRFFNDDGKLGIGLYEKDSTHVVKMERCLVHEKELERVRVDILKVLNEHHAKAFSKRDDAGYRTLVMKSFDGKIQVVLVTGAQEIEPEVVQGIMAIEGVVSLWQSVKSRDENEVDVFGKTMIHLAGEEKIEVQVCGLKLHLLPRSFFQLNTKQAQRLYEVVREWTPKSKGIVEAYCGIGAMALLVSGKAKEVVGIESIADAVVNAQENAKQNGIENVRFVCGDAGVELKKIGQTMPVDTLIVDPPRSGLNAQMREAIRESKIETILYVSCNPSTLAKDIADLKAYRIVKVQPVDMFSQTPHVETVVLMSRKEK</sequence>
<keyword evidence="1" id="KW-0489">Methyltransferase</keyword>
<evidence type="ECO:0000313" key="2">
    <source>
        <dbReference type="Proteomes" id="UP000308836"/>
    </source>
</evidence>
<dbReference type="Proteomes" id="UP000308836">
    <property type="component" value="Unassembled WGS sequence"/>
</dbReference>
<dbReference type="EC" id="2.1.1.190" evidence="1"/>